<dbReference type="EMBL" id="CAXAMM010012558">
    <property type="protein sequence ID" value="CAK9029171.1"/>
    <property type="molecule type" value="Genomic_DNA"/>
</dbReference>
<sequence>MAARGWSVFILCLLVATLRMGFTWVESRYSFRSRPFRLRGLERQARQERSSYDSSPEWTKSVVNGLTGLVNGVMGGEAPPLPQRRFDKIGSQQLLEGIRADFEERQYLWSGDIDLELYDEDCSFTDPTISFQGLSKFQSNMRSLAPIVDTLVPKEKRRCILRDIKLDNGEVFAKWRMVGDIQLPWSPRIDIGGQTRYSPGTDGRIQTYFEQWDIDAGEALAQLVQPRREAVDHWPMQLDGAPPPKPAILFNEPQPVVLLPGFGNDARDYSEPLGQDEAVGLRACLERRNLLTSVVPVKRSDWLRVFVGILLDDDARAGNGTAQGAYKWYLDLTQEAIEDSFRSTGKAAVLVGHSAGGWLGRAVLEREGREWTQKHVQGLVTLGTPHKPPPEGQMDMTFGCLRNLNKAHPGAYFSDDMFYVSIAGDAVVGQKIEGNIPIVELIQSPSPESTAWNSYQALGGVGNLTGDGLVPVEWAHLPGAEQLTIKGTQPYDDRVDMQCPQILRLSMKAPCRGARLDRDPEGGEKTYQAEILVAREGADARDSVVIIAQ</sequence>
<dbReference type="InterPro" id="IPR018790">
    <property type="entry name" value="DUF2358"/>
</dbReference>
<feature type="domain" description="GPI inositol-deacylase PGAP1-like alpha/beta" evidence="2">
    <location>
        <begin position="343"/>
        <end position="393"/>
    </location>
</feature>
<dbReference type="SUPFAM" id="SSF54427">
    <property type="entry name" value="NTF2-like"/>
    <property type="match status" value="1"/>
</dbReference>
<dbReference type="Gene3D" id="3.40.50.1820">
    <property type="entry name" value="alpha/beta hydrolase"/>
    <property type="match status" value="1"/>
</dbReference>
<dbReference type="Proteomes" id="UP001642464">
    <property type="component" value="Unassembled WGS sequence"/>
</dbReference>
<dbReference type="SUPFAM" id="SSF53474">
    <property type="entry name" value="alpha/beta-Hydrolases"/>
    <property type="match status" value="1"/>
</dbReference>
<evidence type="ECO:0000259" key="2">
    <source>
        <dbReference type="Pfam" id="PF07819"/>
    </source>
</evidence>
<keyword evidence="1" id="KW-0378">Hydrolase</keyword>
<evidence type="ECO:0000313" key="3">
    <source>
        <dbReference type="EMBL" id="CAK9029171.1"/>
    </source>
</evidence>
<evidence type="ECO:0000256" key="1">
    <source>
        <dbReference type="RuleBase" id="RU365011"/>
    </source>
</evidence>
<protein>
    <recommendedName>
        <fullName evidence="1">GPI inositol-deacylase</fullName>
        <ecNumber evidence="1">3.1.-.-</ecNumber>
    </recommendedName>
</protein>
<gene>
    <name evidence="3" type="ORF">SCF082_LOCUS18664</name>
</gene>
<organism evidence="3 4">
    <name type="scientific">Durusdinium trenchii</name>
    <dbReference type="NCBI Taxonomy" id="1381693"/>
    <lineage>
        <taxon>Eukaryota</taxon>
        <taxon>Sar</taxon>
        <taxon>Alveolata</taxon>
        <taxon>Dinophyceae</taxon>
        <taxon>Suessiales</taxon>
        <taxon>Symbiodiniaceae</taxon>
        <taxon>Durusdinium</taxon>
    </lineage>
</organism>
<name>A0ABP0KQL4_9DINO</name>
<keyword evidence="1" id="KW-0472">Membrane</keyword>
<dbReference type="InterPro" id="IPR032710">
    <property type="entry name" value="NTF2-like_dom_sf"/>
</dbReference>
<dbReference type="InterPro" id="IPR029058">
    <property type="entry name" value="AB_hydrolase_fold"/>
</dbReference>
<comment type="similarity">
    <text evidence="1">Belongs to the GPI inositol-deacylase family.</text>
</comment>
<comment type="function">
    <text evidence="1">Involved in inositol deacylation of GPI-anchored proteins which plays important roles in the quality control and ER-associated degradation of GPI-anchored proteins.</text>
</comment>
<keyword evidence="1" id="KW-0653">Protein transport</keyword>
<dbReference type="Pfam" id="PF10184">
    <property type="entry name" value="DUF2358"/>
    <property type="match status" value="1"/>
</dbReference>
<evidence type="ECO:0000313" key="4">
    <source>
        <dbReference type="Proteomes" id="UP001642464"/>
    </source>
</evidence>
<comment type="caution">
    <text evidence="3">The sequence shown here is derived from an EMBL/GenBank/DDBJ whole genome shotgun (WGS) entry which is preliminary data.</text>
</comment>
<dbReference type="InterPro" id="IPR012908">
    <property type="entry name" value="PGAP1-ab_dom-like"/>
</dbReference>
<keyword evidence="4" id="KW-1185">Reference proteome</keyword>
<keyword evidence="1" id="KW-0256">Endoplasmic reticulum</keyword>
<keyword evidence="1" id="KW-0813">Transport</keyword>
<dbReference type="PANTHER" id="PTHR47909:SF2">
    <property type="entry name" value="GPI INOSITOL-DEACYLASE"/>
    <property type="match status" value="1"/>
</dbReference>
<dbReference type="EC" id="3.1.-.-" evidence="1"/>
<proteinExistence type="inferred from homology"/>
<accession>A0ABP0KQL4</accession>
<reference evidence="3 4" key="1">
    <citation type="submission" date="2024-02" db="EMBL/GenBank/DDBJ databases">
        <authorList>
            <person name="Chen Y."/>
            <person name="Shah S."/>
            <person name="Dougan E. K."/>
            <person name="Thang M."/>
            <person name="Chan C."/>
        </authorList>
    </citation>
    <scope>NUCLEOTIDE SEQUENCE [LARGE SCALE GENOMIC DNA]</scope>
</reference>
<comment type="subcellular location">
    <subcellularLocation>
        <location evidence="1">Endoplasmic reticulum membrane</location>
    </subcellularLocation>
</comment>
<dbReference type="PANTHER" id="PTHR47909">
    <property type="entry name" value="ALPHA/BETA-HYDROLASES SUPERFAMILY PROTEIN"/>
    <property type="match status" value="1"/>
</dbReference>
<dbReference type="Pfam" id="PF07819">
    <property type="entry name" value="PGAP1"/>
    <property type="match status" value="1"/>
</dbReference>